<dbReference type="KEGG" id="tva:4748958"/>
<proteinExistence type="predicted"/>
<gene>
    <name evidence="1" type="ORF">TVAG_256290</name>
</gene>
<organism evidence="1 2">
    <name type="scientific">Trichomonas vaginalis (strain ATCC PRA-98 / G3)</name>
    <dbReference type="NCBI Taxonomy" id="412133"/>
    <lineage>
        <taxon>Eukaryota</taxon>
        <taxon>Metamonada</taxon>
        <taxon>Parabasalia</taxon>
        <taxon>Trichomonadida</taxon>
        <taxon>Trichomonadidae</taxon>
        <taxon>Trichomonas</taxon>
    </lineage>
</organism>
<dbReference type="VEuPathDB" id="TrichDB:TVAGG3_1015910"/>
<dbReference type="InParanoid" id="A2FV03"/>
<dbReference type="PANTHER" id="PTHR34925:SF2">
    <property type="entry name" value="PAZ DOMAIN-CONTAINING PROTEIN"/>
    <property type="match status" value="1"/>
</dbReference>
<evidence type="ECO:0000313" key="2">
    <source>
        <dbReference type="Proteomes" id="UP000001542"/>
    </source>
</evidence>
<dbReference type="EMBL" id="DS114047">
    <property type="protein sequence ID" value="EAX91265.1"/>
    <property type="molecule type" value="Genomic_DNA"/>
</dbReference>
<protein>
    <submittedName>
        <fullName evidence="1">Uncharacterized protein</fullName>
    </submittedName>
</protein>
<sequence length="395" mass="45220">MSFPPELKIVEGTSIMIDVPKDIFKDFKAFIDKWPKQPPNKIIVANVNRKPITKEIKGGNIELRHQVLVEALEHFGLYKQPTELIWPAQILHFIDTRVTPEMTQKEFEELPDTIFKQFQFYKAPETAPSPNDLKYEPITVGTSTAAFLLGTFGSVKDYERMNDFYRDDQTTSYVVQLSIPVPVYVLVTRQIVNNTFTFSFPNSEKLTAKALHGIVEKILTKVEADKCLKMKLMDADQINIKAANTQIAQLDCYVSGNQELETAADDTPTSTVYILTEKEDEKILTEAAQKIFDYFELHMCKKCKCVYPKFETQCFITFHKGKQIPIEDDEMEIVDEDMVDENGEPIILQNWTCCGIIPADELGCDKKPNGQHEEDTAHPKISKFTTETVKYSRNF</sequence>
<dbReference type="VEuPathDB" id="TrichDB:TVAG_256290"/>
<dbReference type="AlphaFoldDB" id="A2FV03"/>
<evidence type="ECO:0000313" key="1">
    <source>
        <dbReference type="EMBL" id="EAX91265.1"/>
    </source>
</evidence>
<dbReference type="RefSeq" id="XP_001304195.1">
    <property type="nucleotide sequence ID" value="XM_001304194.1"/>
</dbReference>
<name>A2FV03_TRIV3</name>
<reference evidence="1" key="1">
    <citation type="submission" date="2006-10" db="EMBL/GenBank/DDBJ databases">
        <authorList>
            <person name="Amadeo P."/>
            <person name="Zhao Q."/>
            <person name="Wortman J."/>
            <person name="Fraser-Liggett C."/>
            <person name="Carlton J."/>
        </authorList>
    </citation>
    <scope>NUCLEOTIDE SEQUENCE</scope>
    <source>
        <strain evidence="1">G3</strain>
    </source>
</reference>
<reference evidence="1" key="2">
    <citation type="journal article" date="2007" name="Science">
        <title>Draft genome sequence of the sexually transmitted pathogen Trichomonas vaginalis.</title>
        <authorList>
            <person name="Carlton J.M."/>
            <person name="Hirt R.P."/>
            <person name="Silva J.C."/>
            <person name="Delcher A.L."/>
            <person name="Schatz M."/>
            <person name="Zhao Q."/>
            <person name="Wortman J.R."/>
            <person name="Bidwell S.L."/>
            <person name="Alsmark U.C.M."/>
            <person name="Besteiro S."/>
            <person name="Sicheritz-Ponten T."/>
            <person name="Noel C.J."/>
            <person name="Dacks J.B."/>
            <person name="Foster P.G."/>
            <person name="Simillion C."/>
            <person name="Van de Peer Y."/>
            <person name="Miranda-Saavedra D."/>
            <person name="Barton G.J."/>
            <person name="Westrop G.D."/>
            <person name="Mueller S."/>
            <person name="Dessi D."/>
            <person name="Fiori P.L."/>
            <person name="Ren Q."/>
            <person name="Paulsen I."/>
            <person name="Zhang H."/>
            <person name="Bastida-Corcuera F.D."/>
            <person name="Simoes-Barbosa A."/>
            <person name="Brown M.T."/>
            <person name="Hayes R.D."/>
            <person name="Mukherjee M."/>
            <person name="Okumura C.Y."/>
            <person name="Schneider R."/>
            <person name="Smith A.J."/>
            <person name="Vanacova S."/>
            <person name="Villalvazo M."/>
            <person name="Haas B.J."/>
            <person name="Pertea M."/>
            <person name="Feldblyum T.V."/>
            <person name="Utterback T.R."/>
            <person name="Shu C.L."/>
            <person name="Osoegawa K."/>
            <person name="de Jong P.J."/>
            <person name="Hrdy I."/>
            <person name="Horvathova L."/>
            <person name="Zubacova Z."/>
            <person name="Dolezal P."/>
            <person name="Malik S.B."/>
            <person name="Logsdon J.M. Jr."/>
            <person name="Henze K."/>
            <person name="Gupta A."/>
            <person name="Wang C.C."/>
            <person name="Dunne R.L."/>
            <person name="Upcroft J.A."/>
            <person name="Upcroft P."/>
            <person name="White O."/>
            <person name="Salzberg S.L."/>
            <person name="Tang P."/>
            <person name="Chiu C.-H."/>
            <person name="Lee Y.-S."/>
            <person name="Embley T.M."/>
            <person name="Coombs G.H."/>
            <person name="Mottram J.C."/>
            <person name="Tachezy J."/>
            <person name="Fraser-Liggett C.M."/>
            <person name="Johnson P.J."/>
        </authorList>
    </citation>
    <scope>NUCLEOTIDE SEQUENCE [LARGE SCALE GENOMIC DNA]</scope>
    <source>
        <strain evidence="1">G3</strain>
    </source>
</reference>
<dbReference type="Proteomes" id="UP000001542">
    <property type="component" value="Unassembled WGS sequence"/>
</dbReference>
<dbReference type="PANTHER" id="PTHR34925">
    <property type="match status" value="1"/>
</dbReference>
<keyword evidence="2" id="KW-1185">Reference proteome</keyword>
<accession>A2FV03</accession>